<dbReference type="InterPro" id="IPR036291">
    <property type="entry name" value="NAD(P)-bd_dom_sf"/>
</dbReference>
<feature type="non-terminal residue" evidence="3">
    <location>
        <position position="1"/>
    </location>
</feature>
<comment type="similarity">
    <text evidence="1">Belongs to the short-chain dehydrogenases/reductases (SDR) family.</text>
</comment>
<dbReference type="EMBL" id="JBHTIS010001003">
    <property type="protein sequence ID" value="MFD1047284.1"/>
    <property type="molecule type" value="Genomic_DNA"/>
</dbReference>
<dbReference type="Gene3D" id="3.40.50.720">
    <property type="entry name" value="NAD(P)-binding Rossmann-like Domain"/>
    <property type="match status" value="1"/>
</dbReference>
<name>A0ABW3MC93_9PSEU</name>
<dbReference type="SUPFAM" id="SSF51735">
    <property type="entry name" value="NAD(P)-binding Rossmann-fold domains"/>
    <property type="match status" value="1"/>
</dbReference>
<dbReference type="Proteomes" id="UP001597045">
    <property type="component" value="Unassembled WGS sequence"/>
</dbReference>
<protein>
    <submittedName>
        <fullName evidence="3">SDR family oxidoreductase</fullName>
    </submittedName>
</protein>
<evidence type="ECO:0000313" key="4">
    <source>
        <dbReference type="Proteomes" id="UP001597045"/>
    </source>
</evidence>
<accession>A0ABW3MC93</accession>
<proteinExistence type="inferred from homology"/>
<dbReference type="PANTHER" id="PTHR24321:SF8">
    <property type="entry name" value="ESTRADIOL 17-BETA-DEHYDROGENASE 8-RELATED"/>
    <property type="match status" value="1"/>
</dbReference>
<dbReference type="Pfam" id="PF13561">
    <property type="entry name" value="adh_short_C2"/>
    <property type="match status" value="1"/>
</dbReference>
<keyword evidence="4" id="KW-1185">Reference proteome</keyword>
<dbReference type="PANTHER" id="PTHR24321">
    <property type="entry name" value="DEHYDROGENASES, SHORT CHAIN"/>
    <property type="match status" value="1"/>
</dbReference>
<keyword evidence="2" id="KW-0560">Oxidoreductase</keyword>
<dbReference type="InterPro" id="IPR002347">
    <property type="entry name" value="SDR_fam"/>
</dbReference>
<evidence type="ECO:0000256" key="2">
    <source>
        <dbReference type="ARBA" id="ARBA00023002"/>
    </source>
</evidence>
<comment type="caution">
    <text evidence="3">The sequence shown here is derived from an EMBL/GenBank/DDBJ whole genome shotgun (WGS) entry which is preliminary data.</text>
</comment>
<evidence type="ECO:0000313" key="3">
    <source>
        <dbReference type="EMBL" id="MFD1047284.1"/>
    </source>
</evidence>
<organism evidence="3 4">
    <name type="scientific">Kibdelosporangium lantanae</name>
    <dbReference type="NCBI Taxonomy" id="1497396"/>
    <lineage>
        <taxon>Bacteria</taxon>
        <taxon>Bacillati</taxon>
        <taxon>Actinomycetota</taxon>
        <taxon>Actinomycetes</taxon>
        <taxon>Pseudonocardiales</taxon>
        <taxon>Pseudonocardiaceae</taxon>
        <taxon>Kibdelosporangium</taxon>
    </lineage>
</organism>
<dbReference type="PRINTS" id="PR00081">
    <property type="entry name" value="GDHRDH"/>
</dbReference>
<gene>
    <name evidence="3" type="ORF">ACFQ1S_17890</name>
</gene>
<reference evidence="4" key="1">
    <citation type="journal article" date="2019" name="Int. J. Syst. Evol. Microbiol.">
        <title>The Global Catalogue of Microorganisms (GCM) 10K type strain sequencing project: providing services to taxonomists for standard genome sequencing and annotation.</title>
        <authorList>
            <consortium name="The Broad Institute Genomics Platform"/>
            <consortium name="The Broad Institute Genome Sequencing Center for Infectious Disease"/>
            <person name="Wu L."/>
            <person name="Ma J."/>
        </authorList>
    </citation>
    <scope>NUCLEOTIDE SEQUENCE [LARGE SCALE GENOMIC DNA]</scope>
    <source>
        <strain evidence="4">JCM 31486</strain>
    </source>
</reference>
<evidence type="ECO:0000256" key="1">
    <source>
        <dbReference type="ARBA" id="ARBA00006484"/>
    </source>
</evidence>
<sequence length="93" mass="9702">TKHAVIGLTRCAAHDYGRQGIRVNALAPGVIDTEGMLAVKENMPVLSTSLDAMTPLGRGGKPVEVAEAAAWLLSDHSSFVTGAVFRVDGGMHC</sequence>